<dbReference type="Proteomes" id="UP000594121">
    <property type="component" value="Chromosome"/>
</dbReference>
<keyword evidence="3" id="KW-1185">Reference proteome</keyword>
<feature type="transmembrane region" description="Helical" evidence="1">
    <location>
        <begin position="134"/>
        <end position="155"/>
    </location>
</feature>
<reference evidence="2 3" key="1">
    <citation type="submission" date="2020-10" db="EMBL/GenBank/DDBJ databases">
        <title>Thermofilum lucidum 3507LT sp. nov. a novel member of Thermofilaceae family isolated from Chile hot spring, and proposal of description order Thermofilales.</title>
        <authorList>
            <person name="Zayulina K.S."/>
            <person name="Elcheninov A.G."/>
            <person name="Toshchakov S.V."/>
            <person name="Kublanov I.V."/>
        </authorList>
    </citation>
    <scope>NUCLEOTIDE SEQUENCE [LARGE SCALE GENOMIC DNA]</scope>
    <source>
        <strain evidence="2 3">3507LT</strain>
    </source>
</reference>
<feature type="transmembrane region" description="Helical" evidence="1">
    <location>
        <begin position="7"/>
        <end position="25"/>
    </location>
</feature>
<feature type="transmembrane region" description="Helical" evidence="1">
    <location>
        <begin position="111"/>
        <end position="128"/>
    </location>
</feature>
<dbReference type="InParanoid" id="A0A7L9FKU2"/>
<dbReference type="KEGG" id="thel:IG193_03660"/>
<evidence type="ECO:0000313" key="3">
    <source>
        <dbReference type="Proteomes" id="UP000594121"/>
    </source>
</evidence>
<evidence type="ECO:0008006" key="4">
    <source>
        <dbReference type="Google" id="ProtNLM"/>
    </source>
</evidence>
<evidence type="ECO:0000313" key="2">
    <source>
        <dbReference type="EMBL" id="QOJ79564.1"/>
    </source>
</evidence>
<organism evidence="2 3">
    <name type="scientific">Infirmifilum lucidum</name>
    <dbReference type="NCBI Taxonomy" id="2776706"/>
    <lineage>
        <taxon>Archaea</taxon>
        <taxon>Thermoproteota</taxon>
        <taxon>Thermoprotei</taxon>
        <taxon>Thermofilales</taxon>
        <taxon>Thermofilaceae</taxon>
        <taxon>Infirmifilum</taxon>
    </lineage>
</organism>
<keyword evidence="1" id="KW-0812">Transmembrane</keyword>
<name>A0A7L9FKU2_9CREN</name>
<keyword evidence="1" id="KW-0472">Membrane</keyword>
<feature type="transmembrane region" description="Helical" evidence="1">
    <location>
        <begin position="31"/>
        <end position="50"/>
    </location>
</feature>
<accession>A0A7L9FKU2</accession>
<proteinExistence type="predicted"/>
<gene>
    <name evidence="2" type="ORF">IG193_03660</name>
</gene>
<dbReference type="EMBL" id="CP062310">
    <property type="protein sequence ID" value="QOJ79564.1"/>
    <property type="molecule type" value="Genomic_DNA"/>
</dbReference>
<protein>
    <recommendedName>
        <fullName evidence="4">Dolichol kinase</fullName>
    </recommendedName>
</protein>
<sequence>MKEIYRKIVHLGLSSLLICPFILHLPEPLDIRVYYSLGLLAAALINSAVVRRSKLRVELENFSSELHKFVDSFGEKTRMPLAVIEEAIDEFHGFIERQLSLLERDYEKREGYVGLLYGMIGAVISLLVDPCHTFYGITALAVVDTVASISSMAIWHRGKSLGGEAVAFLVYASLLVVSGSSALQAIVVSLLAVVSEYFSPEDNLTVPVVATTTAMLLGAPPHCPL</sequence>
<feature type="transmembrane region" description="Helical" evidence="1">
    <location>
        <begin position="167"/>
        <end position="194"/>
    </location>
</feature>
<evidence type="ECO:0000256" key="1">
    <source>
        <dbReference type="SAM" id="Phobius"/>
    </source>
</evidence>
<dbReference type="AlphaFoldDB" id="A0A7L9FKU2"/>
<keyword evidence="1" id="KW-1133">Transmembrane helix</keyword>